<keyword evidence="2" id="KW-1185">Reference proteome</keyword>
<evidence type="ECO:0000313" key="1">
    <source>
        <dbReference type="EMBL" id="TDN51275.1"/>
    </source>
</evidence>
<dbReference type="Proteomes" id="UP000295129">
    <property type="component" value="Unassembled WGS sequence"/>
</dbReference>
<comment type="caution">
    <text evidence="1">The sequence shown here is derived from an EMBL/GenBank/DDBJ whole genome shotgun (WGS) entry which is preliminary data.</text>
</comment>
<dbReference type="RefSeq" id="WP_133590696.1">
    <property type="nucleotide sequence ID" value="NZ_SNVV01000007.1"/>
</dbReference>
<name>A0A4R6E0Q4_9RHOO</name>
<dbReference type="AlphaFoldDB" id="A0A4R6E0Q4"/>
<gene>
    <name evidence="1" type="ORF">C7389_1079</name>
</gene>
<reference evidence="1 2" key="1">
    <citation type="submission" date="2019-03" db="EMBL/GenBank/DDBJ databases">
        <title>Genomic Encyclopedia of Type Strains, Phase IV (KMG-IV): sequencing the most valuable type-strain genomes for metagenomic binning, comparative biology and taxonomic classification.</title>
        <authorList>
            <person name="Goeker M."/>
        </authorList>
    </citation>
    <scope>NUCLEOTIDE SEQUENCE [LARGE SCALE GENOMIC DNA]</scope>
    <source>
        <strain evidence="1 2">DSM 12121</strain>
    </source>
</reference>
<evidence type="ECO:0000313" key="2">
    <source>
        <dbReference type="Proteomes" id="UP000295129"/>
    </source>
</evidence>
<dbReference type="EMBL" id="SNVV01000007">
    <property type="protein sequence ID" value="TDN51275.1"/>
    <property type="molecule type" value="Genomic_DNA"/>
</dbReference>
<sequence length="60" mass="6507">MSTLSIPDLERIYDLLAEAVDAVPQAEVQRLLAKLALLAANEIGDVERFSGLLAAARRDL</sequence>
<proteinExistence type="predicted"/>
<accession>A0A4R6E0Q4</accession>
<organism evidence="1 2">
    <name type="scientific">Azoarcus indigens</name>
    <dbReference type="NCBI Taxonomy" id="29545"/>
    <lineage>
        <taxon>Bacteria</taxon>
        <taxon>Pseudomonadati</taxon>
        <taxon>Pseudomonadota</taxon>
        <taxon>Betaproteobacteria</taxon>
        <taxon>Rhodocyclales</taxon>
        <taxon>Zoogloeaceae</taxon>
        <taxon>Azoarcus</taxon>
    </lineage>
</organism>
<dbReference type="OrthoDB" id="8481706at2"/>
<protein>
    <submittedName>
        <fullName evidence="1">Uncharacterized protein DUF2783</fullName>
    </submittedName>
</protein>